<dbReference type="Proteomes" id="UP001430647">
    <property type="component" value="Unassembled WGS sequence"/>
</dbReference>
<dbReference type="KEGG" id="xin:Q7W82_05160"/>
<reference evidence="3" key="2">
    <citation type="submission" date="2022-01" db="EMBL/GenBank/DDBJ databases">
        <authorList>
            <person name="Rana R."/>
            <person name="Patil P.B."/>
        </authorList>
    </citation>
    <scope>NUCLEOTIDE SEQUENCE</scope>
    <source>
        <strain evidence="3">PPL560</strain>
    </source>
</reference>
<protein>
    <submittedName>
        <fullName evidence="4">Uncharacterized protein</fullName>
    </submittedName>
</protein>
<evidence type="ECO:0000256" key="2">
    <source>
        <dbReference type="SAM" id="Phobius"/>
    </source>
</evidence>
<dbReference type="AlphaFoldDB" id="A0AAU8I8L5"/>
<feature type="transmembrane region" description="Helical" evidence="2">
    <location>
        <begin position="119"/>
        <end position="142"/>
    </location>
</feature>
<reference evidence="3 5" key="1">
    <citation type="journal article" date="2022" name="Curr. Microbiol.">
        <title>Xanthomonas indica sp. nov., a Novel Member of Non-Pathogenic Xanthomonas Community from Healthy Rice Seeds.</title>
        <authorList>
            <person name="Rana R."/>
            <person name="Madhavan V.N."/>
            <person name="Saroha T."/>
            <person name="Bansal K."/>
            <person name="Kaur A."/>
            <person name="Sonti R.V."/>
            <person name="Patel H.K."/>
            <person name="Patil P.B."/>
        </authorList>
    </citation>
    <scope>NUCLEOTIDE SEQUENCE [LARGE SCALE GENOMIC DNA]</scope>
    <source>
        <strain evidence="3 5">PPL560</strain>
    </source>
</reference>
<keyword evidence="2" id="KW-0812">Transmembrane</keyword>
<evidence type="ECO:0000256" key="1">
    <source>
        <dbReference type="SAM" id="MobiDB-lite"/>
    </source>
</evidence>
<keyword evidence="5" id="KW-1185">Reference proteome</keyword>
<reference evidence="4" key="3">
    <citation type="submission" date="2023-08" db="EMBL/GenBank/DDBJ databases">
        <title>Complete genome sequence of Xanthomonas indica.</title>
        <authorList>
            <person name="Patil P.B."/>
            <person name="Rana R."/>
        </authorList>
    </citation>
    <scope>NUCLEOTIDE SEQUENCE</scope>
    <source>
        <strain evidence="4">PPL560</strain>
    </source>
</reference>
<dbReference type="EMBL" id="JAKJPQ010000006">
    <property type="protein sequence ID" value="MCI2261517.1"/>
    <property type="molecule type" value="Genomic_DNA"/>
</dbReference>
<evidence type="ECO:0000313" key="5">
    <source>
        <dbReference type="Proteomes" id="UP001430647"/>
    </source>
</evidence>
<accession>A0AAU8I8L5</accession>
<evidence type="ECO:0000313" key="4">
    <source>
        <dbReference type="EMBL" id="XCI81550.1"/>
    </source>
</evidence>
<feature type="transmembrane region" description="Helical" evidence="2">
    <location>
        <begin position="40"/>
        <end position="70"/>
    </location>
</feature>
<name>A0AAU8I8L5_9XANT</name>
<proteinExistence type="predicted"/>
<gene>
    <name evidence="3" type="ORF">L3V74_08190</name>
    <name evidence="4" type="ORF">Q7W82_05160</name>
</gene>
<feature type="region of interest" description="Disordered" evidence="1">
    <location>
        <begin position="1"/>
        <end position="28"/>
    </location>
</feature>
<sequence length="180" mass="18540">MSHDPLPPASQAAAEPPPGALAGDADRLDREAGNDPLPRWLVGVGVVTTFLFVGPPLGTMVVGLPVAIAMTRGEGSGVSAPLLLLLLMALFSYVFGALPALLTGLFAARAWPRLRGWRAHLRIGLIGAGTSAVCVAAVLALFDRRDDPYHQGVIAVGLCALAGFVGAALLSRALQFLRGG</sequence>
<organism evidence="4">
    <name type="scientific">Xanthomonas indica</name>
    <dbReference type="NCBI Taxonomy" id="2912242"/>
    <lineage>
        <taxon>Bacteria</taxon>
        <taxon>Pseudomonadati</taxon>
        <taxon>Pseudomonadota</taxon>
        <taxon>Gammaproteobacteria</taxon>
        <taxon>Lysobacterales</taxon>
        <taxon>Lysobacteraceae</taxon>
        <taxon>Xanthomonas</taxon>
    </lineage>
</organism>
<feature type="transmembrane region" description="Helical" evidence="2">
    <location>
        <begin position="82"/>
        <end position="107"/>
    </location>
</feature>
<keyword evidence="2" id="KW-1133">Transmembrane helix</keyword>
<evidence type="ECO:0000313" key="3">
    <source>
        <dbReference type="EMBL" id="MCI2261517.1"/>
    </source>
</evidence>
<dbReference type="RefSeq" id="WP_242159565.1">
    <property type="nucleotide sequence ID" value="NZ_CP131914.1"/>
</dbReference>
<keyword evidence="2" id="KW-0472">Membrane</keyword>
<feature type="transmembrane region" description="Helical" evidence="2">
    <location>
        <begin position="148"/>
        <end position="170"/>
    </location>
</feature>
<dbReference type="EMBL" id="CP131914">
    <property type="protein sequence ID" value="XCI81550.1"/>
    <property type="molecule type" value="Genomic_DNA"/>
</dbReference>